<feature type="compositionally biased region" description="Polar residues" evidence="1">
    <location>
        <begin position="780"/>
        <end position="795"/>
    </location>
</feature>
<organism evidence="2 3">
    <name type="scientific">Trematosphaeria pertusa</name>
    <dbReference type="NCBI Taxonomy" id="390896"/>
    <lineage>
        <taxon>Eukaryota</taxon>
        <taxon>Fungi</taxon>
        <taxon>Dikarya</taxon>
        <taxon>Ascomycota</taxon>
        <taxon>Pezizomycotina</taxon>
        <taxon>Dothideomycetes</taxon>
        <taxon>Pleosporomycetidae</taxon>
        <taxon>Pleosporales</taxon>
        <taxon>Massarineae</taxon>
        <taxon>Trematosphaeriaceae</taxon>
        <taxon>Trematosphaeria</taxon>
    </lineage>
</organism>
<feature type="compositionally biased region" description="Polar residues" evidence="1">
    <location>
        <begin position="604"/>
        <end position="617"/>
    </location>
</feature>
<dbReference type="AlphaFoldDB" id="A0A6A6HUB7"/>
<proteinExistence type="predicted"/>
<feature type="compositionally biased region" description="Polar residues" evidence="1">
    <location>
        <begin position="323"/>
        <end position="333"/>
    </location>
</feature>
<dbReference type="OrthoDB" id="4152802at2759"/>
<accession>A0A6A6HUB7</accession>
<feature type="compositionally biased region" description="Low complexity" evidence="1">
    <location>
        <begin position="343"/>
        <end position="354"/>
    </location>
</feature>
<feature type="compositionally biased region" description="Polar residues" evidence="1">
    <location>
        <begin position="528"/>
        <end position="538"/>
    </location>
</feature>
<evidence type="ECO:0000256" key="1">
    <source>
        <dbReference type="SAM" id="MobiDB-lite"/>
    </source>
</evidence>
<protein>
    <submittedName>
        <fullName evidence="2">Uncharacterized protein</fullName>
    </submittedName>
</protein>
<dbReference type="GeneID" id="54587558"/>
<gene>
    <name evidence="2" type="ORF">BU26DRAFT_572256</name>
</gene>
<feature type="region of interest" description="Disordered" evidence="1">
    <location>
        <begin position="400"/>
        <end position="705"/>
    </location>
</feature>
<name>A0A6A6HUB7_9PLEO</name>
<feature type="compositionally biased region" description="Basic and acidic residues" evidence="1">
    <location>
        <begin position="103"/>
        <end position="114"/>
    </location>
</feature>
<feature type="compositionally biased region" description="Basic and acidic residues" evidence="1">
    <location>
        <begin position="261"/>
        <end position="280"/>
    </location>
</feature>
<feature type="compositionally biased region" description="Basic and acidic residues" evidence="1">
    <location>
        <begin position="645"/>
        <end position="656"/>
    </location>
</feature>
<dbReference type="RefSeq" id="XP_033676024.1">
    <property type="nucleotide sequence ID" value="XM_033834228.1"/>
</dbReference>
<feature type="compositionally biased region" description="Basic residues" evidence="1">
    <location>
        <begin position="93"/>
        <end position="102"/>
    </location>
</feature>
<evidence type="ECO:0000313" key="3">
    <source>
        <dbReference type="Proteomes" id="UP000800094"/>
    </source>
</evidence>
<feature type="region of interest" description="Disordered" evidence="1">
    <location>
        <begin position="724"/>
        <end position="795"/>
    </location>
</feature>
<keyword evidence="3" id="KW-1185">Reference proteome</keyword>
<evidence type="ECO:0000313" key="2">
    <source>
        <dbReference type="EMBL" id="KAF2241020.1"/>
    </source>
</evidence>
<feature type="region of interest" description="Disordered" evidence="1">
    <location>
        <begin position="204"/>
        <end position="231"/>
    </location>
</feature>
<feature type="compositionally biased region" description="Basic and acidic residues" evidence="1">
    <location>
        <begin position="214"/>
        <end position="231"/>
    </location>
</feature>
<feature type="compositionally biased region" description="Polar residues" evidence="1">
    <location>
        <begin position="462"/>
        <end position="481"/>
    </location>
</feature>
<sequence>MRDVEKSSPTLPPPAAPAATEQGLPRSSAEDITALPHQKRLEQSPHLRPISQQHAIPYNFQAGSHSSLPTARERGKLQRPQSLRKPATESALVRRKSSKKQKREHDHIREEEIRAMSMPLPQKRPAGNSGSMLRRDSKKVKGGLNHRFERPTSNISLPLEESIHSSMSGSSDPRAFRVSALDMFSPRPTIRCSVGTQYYYGGIDTSPTSHKSKHESQRDRRTASDLHDKRTSRIADLADTLDAGALREILERDKRRREKKRKAEDERLRRRLERRAEKQVSMEAGPTGTPATPRREARGAIGLGIDKELPTPTPTPMEDVRPSTPQRPQTLDTTMLAPKPEETSPLPTPLESPIEEPVVSDARAVHYSRGSVSGPVHTRGPSNVSEMPELLSEKIAHDTPVESEPVHDATASGSLHAVETTDTAATSKWGPGRRRSSEGKRIGMFASFFRRGKRRSQDRGRTTPSASEASFSNTSRESMSRQPLPAHLVATTHTPPIPIKRPSSVPRRTMSKFREDLPEFPLSPPDSRVQSPEVTSGSAIAARRRSQAPADLRVDSNSPGEEARTDSPVSPAMPNAGLMSQSLASVDSEGSWLSGKPLKRRSNKSYLRSSVGSSSAAKRNEEFNASYEELGIPDDEYFKRLTPQPDERRRSADMLARKASSTAMAALDVAPESDDDEPPPPTRKSSEEEELVQHTVGRQPTIVHRQARVKSTEALLSYYQNDKLSLEEPSGTASEPAEGESPTSESEPVMVQRARSVDLGKRHVRHLSAGSAKLLEIQKRASTSSHSQSNPPVQE</sequence>
<feature type="region of interest" description="Disordered" evidence="1">
    <location>
        <begin position="1"/>
        <end position="150"/>
    </location>
</feature>
<feature type="region of interest" description="Disordered" evidence="1">
    <location>
        <begin position="254"/>
        <end position="354"/>
    </location>
</feature>
<dbReference type="Proteomes" id="UP000800094">
    <property type="component" value="Unassembled WGS sequence"/>
</dbReference>
<dbReference type="EMBL" id="ML987214">
    <property type="protein sequence ID" value="KAF2241020.1"/>
    <property type="molecule type" value="Genomic_DNA"/>
</dbReference>
<reference evidence="2" key="1">
    <citation type="journal article" date="2020" name="Stud. Mycol.">
        <title>101 Dothideomycetes genomes: a test case for predicting lifestyles and emergence of pathogens.</title>
        <authorList>
            <person name="Haridas S."/>
            <person name="Albert R."/>
            <person name="Binder M."/>
            <person name="Bloem J."/>
            <person name="Labutti K."/>
            <person name="Salamov A."/>
            <person name="Andreopoulos B."/>
            <person name="Baker S."/>
            <person name="Barry K."/>
            <person name="Bills G."/>
            <person name="Bluhm B."/>
            <person name="Cannon C."/>
            <person name="Castanera R."/>
            <person name="Culley D."/>
            <person name="Daum C."/>
            <person name="Ezra D."/>
            <person name="Gonzalez J."/>
            <person name="Henrissat B."/>
            <person name="Kuo A."/>
            <person name="Liang C."/>
            <person name="Lipzen A."/>
            <person name="Lutzoni F."/>
            <person name="Magnuson J."/>
            <person name="Mondo S."/>
            <person name="Nolan M."/>
            <person name="Ohm R."/>
            <person name="Pangilinan J."/>
            <person name="Park H.-J."/>
            <person name="Ramirez L."/>
            <person name="Alfaro M."/>
            <person name="Sun H."/>
            <person name="Tritt A."/>
            <person name="Yoshinaga Y."/>
            <person name="Zwiers L.-H."/>
            <person name="Turgeon B."/>
            <person name="Goodwin S."/>
            <person name="Spatafora J."/>
            <person name="Crous P."/>
            <person name="Grigoriev I."/>
        </authorList>
    </citation>
    <scope>NUCLEOTIDE SEQUENCE</scope>
    <source>
        <strain evidence="2">CBS 122368</strain>
    </source>
</reference>